<feature type="transmembrane region" description="Helical" evidence="6">
    <location>
        <begin position="79"/>
        <end position="102"/>
    </location>
</feature>
<feature type="transmembrane region" description="Helical" evidence="6">
    <location>
        <begin position="392"/>
        <end position="414"/>
    </location>
</feature>
<feature type="transmembrane region" description="Helical" evidence="6">
    <location>
        <begin position="138"/>
        <end position="159"/>
    </location>
</feature>
<dbReference type="PATRIC" id="fig|1218492.5.peg.1396"/>
<dbReference type="Gene3D" id="1.20.1250.20">
    <property type="entry name" value="MFS general substrate transporter like domains"/>
    <property type="match status" value="1"/>
</dbReference>
<feature type="transmembrane region" description="Helical" evidence="6">
    <location>
        <begin position="223"/>
        <end position="243"/>
    </location>
</feature>
<protein>
    <submittedName>
        <fullName evidence="8">Major facilitator superfamily permease</fullName>
    </submittedName>
</protein>
<feature type="transmembrane region" description="Helical" evidence="6">
    <location>
        <begin position="165"/>
        <end position="186"/>
    </location>
</feature>
<feature type="transmembrane region" description="Helical" evidence="6">
    <location>
        <begin position="354"/>
        <end position="371"/>
    </location>
</feature>
<dbReference type="Pfam" id="PF07690">
    <property type="entry name" value="MFS_1"/>
    <property type="match status" value="1"/>
</dbReference>
<feature type="transmembrane region" description="Helical" evidence="6">
    <location>
        <begin position="434"/>
        <end position="454"/>
    </location>
</feature>
<dbReference type="STRING" id="1218492.JG30_13450"/>
<organism evidence="8 9">
    <name type="scientific">Bombilactobacillus mellifer</name>
    <dbReference type="NCBI Taxonomy" id="1218492"/>
    <lineage>
        <taxon>Bacteria</taxon>
        <taxon>Bacillati</taxon>
        <taxon>Bacillota</taxon>
        <taxon>Bacilli</taxon>
        <taxon>Lactobacillales</taxon>
        <taxon>Lactobacillaceae</taxon>
        <taxon>Bombilactobacillus</taxon>
    </lineage>
</organism>
<accession>A0A0F4LQ03</accession>
<dbReference type="AlphaFoldDB" id="A0A0F4LQ03"/>
<proteinExistence type="predicted"/>
<evidence type="ECO:0000313" key="8">
    <source>
        <dbReference type="EMBL" id="KJY60660.1"/>
    </source>
</evidence>
<dbReference type="SUPFAM" id="SSF103473">
    <property type="entry name" value="MFS general substrate transporter"/>
    <property type="match status" value="1"/>
</dbReference>
<dbReference type="InterPro" id="IPR011701">
    <property type="entry name" value="MFS"/>
</dbReference>
<name>A0A0F4LQ03_9LACO</name>
<evidence type="ECO:0000313" key="9">
    <source>
        <dbReference type="Proteomes" id="UP000033558"/>
    </source>
</evidence>
<feature type="transmembrane region" description="Helical" evidence="6">
    <location>
        <begin position="12"/>
        <end position="31"/>
    </location>
</feature>
<keyword evidence="9" id="KW-1185">Reference proteome</keyword>
<dbReference type="HOGENOM" id="CLU_000960_28_0_9"/>
<comment type="subcellular location">
    <subcellularLocation>
        <location evidence="1">Cell membrane</location>
        <topology evidence="1">Multi-pass membrane protein</topology>
    </subcellularLocation>
</comment>
<dbReference type="Proteomes" id="UP000033558">
    <property type="component" value="Unassembled WGS sequence"/>
</dbReference>
<dbReference type="RefSeq" id="WP_046317401.1">
    <property type="nucleotide sequence ID" value="NZ_JBHSZT010000005.1"/>
</dbReference>
<dbReference type="InterPro" id="IPR036259">
    <property type="entry name" value="MFS_trans_sf"/>
</dbReference>
<reference evidence="8 9" key="1">
    <citation type="submission" date="2015-01" db="EMBL/GenBank/DDBJ databases">
        <title>Comparative genomics of the lactic acid bacteria isolated from the honey bee gut.</title>
        <authorList>
            <person name="Ellegaard K.M."/>
            <person name="Tamarit D."/>
            <person name="Javelind E."/>
            <person name="Olofsson T."/>
            <person name="Andersson S.G."/>
            <person name="Vasquez A."/>
        </authorList>
    </citation>
    <scope>NUCLEOTIDE SEQUENCE [LARGE SCALE GENOMIC DNA]</scope>
    <source>
        <strain evidence="8 9">Bin4</strain>
    </source>
</reference>
<keyword evidence="2" id="KW-0813">Transport</keyword>
<evidence type="ECO:0000256" key="5">
    <source>
        <dbReference type="ARBA" id="ARBA00023136"/>
    </source>
</evidence>
<evidence type="ECO:0000256" key="4">
    <source>
        <dbReference type="ARBA" id="ARBA00022989"/>
    </source>
</evidence>
<evidence type="ECO:0000256" key="2">
    <source>
        <dbReference type="ARBA" id="ARBA00022448"/>
    </source>
</evidence>
<evidence type="ECO:0000256" key="6">
    <source>
        <dbReference type="SAM" id="Phobius"/>
    </source>
</evidence>
<keyword evidence="4 6" id="KW-1133">Transmembrane helix</keyword>
<feature type="transmembrane region" description="Helical" evidence="6">
    <location>
        <begin position="328"/>
        <end position="348"/>
    </location>
</feature>
<feature type="transmembrane region" description="Helical" evidence="6">
    <location>
        <begin position="296"/>
        <end position="316"/>
    </location>
</feature>
<dbReference type="Gene3D" id="1.20.1720.10">
    <property type="entry name" value="Multidrug resistance protein D"/>
    <property type="match status" value="1"/>
</dbReference>
<feature type="transmembrane region" description="Helical" evidence="6">
    <location>
        <begin position="51"/>
        <end position="70"/>
    </location>
</feature>
<dbReference type="GO" id="GO:0022857">
    <property type="term" value="F:transmembrane transporter activity"/>
    <property type="evidence" value="ECO:0007669"/>
    <property type="project" value="InterPro"/>
</dbReference>
<dbReference type="PROSITE" id="PS50850">
    <property type="entry name" value="MFS"/>
    <property type="match status" value="1"/>
</dbReference>
<evidence type="ECO:0000256" key="1">
    <source>
        <dbReference type="ARBA" id="ARBA00004651"/>
    </source>
</evidence>
<dbReference type="PANTHER" id="PTHR42718">
    <property type="entry name" value="MAJOR FACILITATOR SUPERFAMILY MULTIDRUG TRANSPORTER MFSC"/>
    <property type="match status" value="1"/>
</dbReference>
<dbReference type="PRINTS" id="PR01036">
    <property type="entry name" value="TCRTETB"/>
</dbReference>
<gene>
    <name evidence="8" type="ORF">JG30_13450</name>
</gene>
<feature type="transmembrane region" description="Helical" evidence="6">
    <location>
        <begin position="108"/>
        <end position="126"/>
    </location>
</feature>
<feature type="transmembrane region" description="Helical" evidence="6">
    <location>
        <begin position="198"/>
        <end position="217"/>
    </location>
</feature>
<feature type="transmembrane region" description="Helical" evidence="6">
    <location>
        <begin position="263"/>
        <end position="284"/>
    </location>
</feature>
<keyword evidence="5 6" id="KW-0472">Membrane</keyword>
<keyword evidence="3 6" id="KW-0812">Transmembrane</keyword>
<dbReference type="InterPro" id="IPR020846">
    <property type="entry name" value="MFS_dom"/>
</dbReference>
<dbReference type="GO" id="GO:0005886">
    <property type="term" value="C:plasma membrane"/>
    <property type="evidence" value="ECO:0007669"/>
    <property type="project" value="UniProtKB-SubCell"/>
</dbReference>
<evidence type="ECO:0000259" key="7">
    <source>
        <dbReference type="PROSITE" id="PS50850"/>
    </source>
</evidence>
<dbReference type="OrthoDB" id="9816041at2"/>
<sequence length="463" mass="49446">MTATKISRKVLGAIFATGIMSFCGVVVETAMNITFPTLMREFHINTATVQWMTTIYLLIVAIIVPLSALLKKRFVTKKLFLSANLLFMSGVLLDACAPNFGLLLVGRVLQGLGTGIALPLMFNIILESVPASKIGSMMGIGSLITAVAPAVGPTFGGLVVNSLGWRFIFIFLLPILLVSLGLGLVSIQQINPLQAVHLDWLSLCTIILAFVGLIVGFSNLSNFTWWVAGSLLLGLIGLVGLTFRSQKIAQPIINFAVFQNKRFCGHVLAFFTFNLISLGLAFILPNYIQLVNHHSAFKAGLIVLPGTAMGALLAPFAGRILDHWGARVPILGGTILSVGAVICFNLQASRLQDALIAFIYFFYMSGTGLAFGNIMTSGLQNLSIAQQADGNAILNTLQQFAGACGTSIVAAIVAQSQKSWSQSLTLGTIFGSQHALFFLLLLGLLELVVLWLAVTARPQSTSA</sequence>
<dbReference type="PANTHER" id="PTHR42718:SF43">
    <property type="entry name" value="LINCOMYCIN RESISTANCE PROTEIN LMRB"/>
    <property type="match status" value="1"/>
</dbReference>
<dbReference type="EMBL" id="JXJQ01000010">
    <property type="protein sequence ID" value="KJY60660.1"/>
    <property type="molecule type" value="Genomic_DNA"/>
</dbReference>
<comment type="caution">
    <text evidence="8">The sequence shown here is derived from an EMBL/GenBank/DDBJ whole genome shotgun (WGS) entry which is preliminary data.</text>
</comment>
<evidence type="ECO:0000256" key="3">
    <source>
        <dbReference type="ARBA" id="ARBA00022692"/>
    </source>
</evidence>
<feature type="domain" description="Major facilitator superfamily (MFS) profile" evidence="7">
    <location>
        <begin position="9"/>
        <end position="461"/>
    </location>
</feature>